<evidence type="ECO:0000313" key="1">
    <source>
        <dbReference type="EMBL" id="RLN77363.1"/>
    </source>
</evidence>
<reference evidence="1 2" key="1">
    <citation type="journal article" date="2018" name="J. Invertebr. Pathol.">
        <title>New genotyping method for the causative agent of crayfish plague (Aphanomyces astaci) based on whole genome data.</title>
        <authorList>
            <person name="Minardi D."/>
            <person name="Studholme D.J."/>
            <person name="van der Giezen M."/>
            <person name="Pretto T."/>
            <person name="Oidtmann B."/>
        </authorList>
    </citation>
    <scope>NUCLEOTIDE SEQUENCE [LARGE SCALE GENOMIC DNA]</scope>
    <source>
        <strain evidence="1 2">KB13</strain>
    </source>
</reference>
<accession>A0A9X8H1X0</accession>
<gene>
    <name evidence="1" type="ORF">DYB28_012563</name>
</gene>
<feature type="non-terminal residue" evidence="1">
    <location>
        <position position="1"/>
    </location>
</feature>
<dbReference type="EMBL" id="QUTI01065245">
    <property type="protein sequence ID" value="RLN77363.1"/>
    <property type="molecule type" value="Genomic_DNA"/>
</dbReference>
<comment type="caution">
    <text evidence="1">The sequence shown here is derived from an EMBL/GenBank/DDBJ whole genome shotgun (WGS) entry which is preliminary data.</text>
</comment>
<protein>
    <submittedName>
        <fullName evidence="1">Uncharacterized protein</fullName>
    </submittedName>
</protein>
<dbReference type="Proteomes" id="UP000275652">
    <property type="component" value="Unassembled WGS sequence"/>
</dbReference>
<evidence type="ECO:0000313" key="2">
    <source>
        <dbReference type="Proteomes" id="UP000275652"/>
    </source>
</evidence>
<organism evidence="1 2">
    <name type="scientific">Aphanomyces astaci</name>
    <name type="common">Crayfish plague agent</name>
    <dbReference type="NCBI Taxonomy" id="112090"/>
    <lineage>
        <taxon>Eukaryota</taxon>
        <taxon>Sar</taxon>
        <taxon>Stramenopiles</taxon>
        <taxon>Oomycota</taxon>
        <taxon>Saprolegniomycetes</taxon>
        <taxon>Saprolegniales</taxon>
        <taxon>Verrucalvaceae</taxon>
        <taxon>Aphanomyces</taxon>
    </lineage>
</organism>
<dbReference type="AlphaFoldDB" id="A0A9X8H1X0"/>
<name>A0A9X8H1X0_APHAT</name>
<proteinExistence type="predicted"/>
<sequence length="88" mass="9936">RLWRIMDTVAPSLQLDPRLGYQVNFTTYPFSVPVDAPVTLSQMVHLLGDHYEGTPFDMTQGLGAGPFHAPIRYCTLDKYDPMMSFGEL</sequence>